<dbReference type="PANTHER" id="PTHR23403:SF6">
    <property type="entry name" value="CYTOSOLIC NEUTRAL TREHALASE-RELATED"/>
    <property type="match status" value="1"/>
</dbReference>
<name>A0ABP0CBT8_9PEZI</name>
<evidence type="ECO:0000313" key="8">
    <source>
        <dbReference type="EMBL" id="CAK7229110.1"/>
    </source>
</evidence>
<dbReference type="Pfam" id="PF07492">
    <property type="entry name" value="Trehalase_Ca-bi"/>
    <property type="match status" value="1"/>
</dbReference>
<evidence type="ECO:0000256" key="3">
    <source>
        <dbReference type="ARBA" id="ARBA00022801"/>
    </source>
</evidence>
<dbReference type="PROSITE" id="PS00927">
    <property type="entry name" value="TREHALASE_1"/>
    <property type="match status" value="1"/>
</dbReference>
<protein>
    <recommendedName>
        <fullName evidence="5">Trehalase</fullName>
        <ecNumber evidence="5">3.2.1.28</ecNumber>
    </recommendedName>
    <alternativeName>
        <fullName evidence="5">Alpha-trehalose glucohydrolase</fullName>
    </alternativeName>
</protein>
<dbReference type="Gene3D" id="1.50.10.10">
    <property type="match status" value="1"/>
</dbReference>
<dbReference type="InterPro" id="IPR001661">
    <property type="entry name" value="Glyco_hydro_37"/>
</dbReference>
<proteinExistence type="inferred from homology"/>
<evidence type="ECO:0000256" key="6">
    <source>
        <dbReference type="SAM" id="MobiDB-lite"/>
    </source>
</evidence>
<comment type="similarity">
    <text evidence="2 5">Belongs to the glycosyl hydrolase 37 family.</text>
</comment>
<keyword evidence="4 5" id="KW-0326">Glycosidase</keyword>
<sequence>MQPTEAPGVSSSVPEMQQQQQVSEHRTRAHPQGIRSNTLIYEAGTAELIPPVRRWSHDANPGQGRRFLVNVDATLKHLIAQEDTDGDMQITVEDNGPKTLYLRTAPSAGHNRFDIRGTYVLSNLLQELTLAKDSGKAHIVLDESQLSENPVDRLRRLICDRFWDELVRRIDASSIARAAPDPKDWTSDRTPRIYVPAGAPEQFAYFKRVAQEQPEIGLEVHLLPENITPELVRDLNEKPGILALAMEHAPDARSEADGPALRGVPFVVPGGRFNELYGWDSYFISLGLLVSGKTELARSIVTNLCFCIKHYGIVPNATRTYYLGRAHPPFLTDLTLRVYENIKHQPEAKTFLRQAILAAIKEYHTVWTAEPRLDPRTGLSRYLSRGVGVPPETEPTHFTHILQPYAEKHHMTYDEFVRAYNYGEIKEPALDTYFMHDRALRESGHDSSYRVEGICADLATVDLNCLLFKYETDIARAIRNEFQDGLIMTDEYCSGTPYASGETLSSSLWERKAKRRRLMMNDLMWNSEEGMFFDYNTAKRQRSTFESCTTLWTLWAGIATPEQAALIVKKGLPKFEALGGLLSTTEKSRGPLGPDRPGRQWDFPNGWAPHQIVAWTGLLRYHFTEDVERLVYKWLYMVTKAFVDFNGVVVEKYDVTRLTDPHRVYVEYGNQGLGFKGVNREGFGWTNASYVYGLQFANAHMRRALGTLTPYSTYCKALEWPSDDEAFDSER</sequence>
<dbReference type="PRINTS" id="PR00744">
    <property type="entry name" value="GLHYDRLASE37"/>
</dbReference>
<dbReference type="InterPro" id="IPR008928">
    <property type="entry name" value="6-hairpin_glycosidase_sf"/>
</dbReference>
<evidence type="ECO:0000259" key="7">
    <source>
        <dbReference type="Pfam" id="PF07492"/>
    </source>
</evidence>
<dbReference type="GO" id="GO:0004555">
    <property type="term" value="F:alpha,alpha-trehalase activity"/>
    <property type="evidence" value="ECO:0007669"/>
    <property type="project" value="UniProtKB-EC"/>
</dbReference>
<feature type="compositionally biased region" description="Polar residues" evidence="6">
    <location>
        <begin position="1"/>
        <end position="22"/>
    </location>
</feature>
<dbReference type="EC" id="3.2.1.28" evidence="5"/>
<dbReference type="PANTHER" id="PTHR23403">
    <property type="entry name" value="TREHALASE"/>
    <property type="match status" value="1"/>
</dbReference>
<gene>
    <name evidence="8" type="primary">NTH1_3</name>
    <name evidence="8" type="ORF">SEUCBS140593_007136</name>
</gene>
<reference evidence="8 9" key="1">
    <citation type="submission" date="2024-01" db="EMBL/GenBank/DDBJ databases">
        <authorList>
            <person name="Allen C."/>
            <person name="Tagirdzhanova G."/>
        </authorList>
    </citation>
    <scope>NUCLEOTIDE SEQUENCE [LARGE SCALE GENOMIC DNA]</scope>
</reference>
<organism evidence="8 9">
    <name type="scientific">Sporothrix eucalyptigena</name>
    <dbReference type="NCBI Taxonomy" id="1812306"/>
    <lineage>
        <taxon>Eukaryota</taxon>
        <taxon>Fungi</taxon>
        <taxon>Dikarya</taxon>
        <taxon>Ascomycota</taxon>
        <taxon>Pezizomycotina</taxon>
        <taxon>Sordariomycetes</taxon>
        <taxon>Sordariomycetidae</taxon>
        <taxon>Ophiostomatales</taxon>
        <taxon>Ophiostomataceae</taxon>
        <taxon>Sporothrix</taxon>
    </lineage>
</organism>
<dbReference type="SUPFAM" id="SSF48208">
    <property type="entry name" value="Six-hairpin glycosidases"/>
    <property type="match status" value="1"/>
</dbReference>
<keyword evidence="3 5" id="KW-0378">Hydrolase</keyword>
<dbReference type="InterPro" id="IPR011120">
    <property type="entry name" value="Trehalase_Ca-bd"/>
</dbReference>
<comment type="catalytic activity">
    <reaction evidence="1 5">
        <text>alpha,alpha-trehalose + H2O = alpha-D-glucose + beta-D-glucose</text>
        <dbReference type="Rhea" id="RHEA:32675"/>
        <dbReference type="ChEBI" id="CHEBI:15377"/>
        <dbReference type="ChEBI" id="CHEBI:15903"/>
        <dbReference type="ChEBI" id="CHEBI:16551"/>
        <dbReference type="ChEBI" id="CHEBI:17925"/>
        <dbReference type="EC" id="3.2.1.28"/>
    </reaction>
</comment>
<evidence type="ECO:0000256" key="5">
    <source>
        <dbReference type="RuleBase" id="RU361180"/>
    </source>
</evidence>
<evidence type="ECO:0000313" key="9">
    <source>
        <dbReference type="Proteomes" id="UP001642482"/>
    </source>
</evidence>
<keyword evidence="9" id="KW-1185">Reference proteome</keyword>
<feature type="region of interest" description="Disordered" evidence="6">
    <location>
        <begin position="1"/>
        <end position="36"/>
    </location>
</feature>
<evidence type="ECO:0000256" key="2">
    <source>
        <dbReference type="ARBA" id="ARBA00005615"/>
    </source>
</evidence>
<dbReference type="Proteomes" id="UP001642482">
    <property type="component" value="Unassembled WGS sequence"/>
</dbReference>
<dbReference type="InterPro" id="IPR012341">
    <property type="entry name" value="6hp_glycosidase-like_sf"/>
</dbReference>
<accession>A0ABP0CBT8</accession>
<dbReference type="InterPro" id="IPR018232">
    <property type="entry name" value="Glyco_hydro_37_CS"/>
</dbReference>
<dbReference type="PROSITE" id="PS00928">
    <property type="entry name" value="TREHALASE_2"/>
    <property type="match status" value="1"/>
</dbReference>
<dbReference type="EMBL" id="CAWUHD010000084">
    <property type="protein sequence ID" value="CAK7229110.1"/>
    <property type="molecule type" value="Genomic_DNA"/>
</dbReference>
<evidence type="ECO:0000256" key="4">
    <source>
        <dbReference type="ARBA" id="ARBA00023295"/>
    </source>
</evidence>
<dbReference type="Pfam" id="PF01204">
    <property type="entry name" value="Trehalase"/>
    <property type="match status" value="1"/>
</dbReference>
<feature type="domain" description="Neutral trehalase Ca2+ binding" evidence="7">
    <location>
        <begin position="75"/>
        <end position="104"/>
    </location>
</feature>
<comment type="caution">
    <text evidence="8">The sequence shown here is derived from an EMBL/GenBank/DDBJ whole genome shotgun (WGS) entry which is preliminary data.</text>
</comment>
<evidence type="ECO:0000256" key="1">
    <source>
        <dbReference type="ARBA" id="ARBA00001576"/>
    </source>
</evidence>